<sequence>MMICIGETPIRNPNKKLQEMKPGKENMYETRKGKRQCKKRIKRETEETGRIPRKGRVRLSACPSPLGLVLGVFRGCAHFSHVFDDGPSSASLVFLMALGPAGSVASPSVPPSSHRFSLHVHTTGGASEEKVDFSIKKVKKTAQKILLNYSLLIYGWREHLHSDWGHTTEMISNYYFLLIFATWLWNTSGQAIFGANWMV</sequence>
<evidence type="ECO:0000313" key="1">
    <source>
        <dbReference type="Proteomes" id="UP000887565"/>
    </source>
</evidence>
<protein>
    <submittedName>
        <fullName evidence="2">Uncharacterized protein</fullName>
    </submittedName>
</protein>
<accession>A0A915J620</accession>
<dbReference type="AlphaFoldDB" id="A0A915J620"/>
<proteinExistence type="predicted"/>
<name>A0A915J620_ROMCU</name>
<dbReference type="WBParaSite" id="nRc.2.0.1.t21580-RA">
    <property type="protein sequence ID" value="nRc.2.0.1.t21580-RA"/>
    <property type="gene ID" value="nRc.2.0.1.g21580"/>
</dbReference>
<evidence type="ECO:0000313" key="2">
    <source>
        <dbReference type="WBParaSite" id="nRc.2.0.1.t21580-RA"/>
    </source>
</evidence>
<organism evidence="1 2">
    <name type="scientific">Romanomermis culicivorax</name>
    <name type="common">Nematode worm</name>
    <dbReference type="NCBI Taxonomy" id="13658"/>
    <lineage>
        <taxon>Eukaryota</taxon>
        <taxon>Metazoa</taxon>
        <taxon>Ecdysozoa</taxon>
        <taxon>Nematoda</taxon>
        <taxon>Enoplea</taxon>
        <taxon>Dorylaimia</taxon>
        <taxon>Mermithida</taxon>
        <taxon>Mermithoidea</taxon>
        <taxon>Mermithidae</taxon>
        <taxon>Romanomermis</taxon>
    </lineage>
</organism>
<dbReference type="Proteomes" id="UP000887565">
    <property type="component" value="Unplaced"/>
</dbReference>
<keyword evidence="1" id="KW-1185">Reference proteome</keyword>
<reference evidence="2" key="1">
    <citation type="submission" date="2022-11" db="UniProtKB">
        <authorList>
            <consortium name="WormBaseParasite"/>
        </authorList>
    </citation>
    <scope>IDENTIFICATION</scope>
</reference>